<keyword evidence="2" id="KW-0472">Membrane</keyword>
<dbReference type="EMBL" id="AP022593">
    <property type="protein sequence ID" value="BBY50933.1"/>
    <property type="molecule type" value="Genomic_DNA"/>
</dbReference>
<evidence type="ECO:0000313" key="4">
    <source>
        <dbReference type="EMBL" id="BBY50933.1"/>
    </source>
</evidence>
<feature type="transmembrane region" description="Helical" evidence="2">
    <location>
        <begin position="137"/>
        <end position="158"/>
    </location>
</feature>
<feature type="transmembrane region" description="Helical" evidence="2">
    <location>
        <begin position="170"/>
        <end position="203"/>
    </location>
</feature>
<gene>
    <name evidence="4" type="ORF">MARA_44010</name>
</gene>
<keyword evidence="2" id="KW-0812">Transmembrane</keyword>
<accession>A0A7I7S2L5</accession>
<dbReference type="KEGG" id="marz:MARA_44010"/>
<protein>
    <submittedName>
        <fullName evidence="4">Membrane protein</fullName>
    </submittedName>
</protein>
<evidence type="ECO:0000256" key="2">
    <source>
        <dbReference type="SAM" id="Phobius"/>
    </source>
</evidence>
<dbReference type="RefSeq" id="WP_163920740.1">
    <property type="nucleotide sequence ID" value="NZ_AP022593.1"/>
</dbReference>
<feature type="domain" description="DUF4328" evidence="3">
    <location>
        <begin position="164"/>
        <end position="317"/>
    </location>
</feature>
<dbReference type="AlphaFoldDB" id="A0A7I7S2L5"/>
<feature type="compositionally biased region" description="Low complexity" evidence="1">
    <location>
        <begin position="34"/>
        <end position="51"/>
    </location>
</feature>
<evidence type="ECO:0000259" key="3">
    <source>
        <dbReference type="Pfam" id="PF14219"/>
    </source>
</evidence>
<evidence type="ECO:0000256" key="1">
    <source>
        <dbReference type="SAM" id="MobiDB-lite"/>
    </source>
</evidence>
<feature type="transmembrane region" description="Helical" evidence="2">
    <location>
        <begin position="292"/>
        <end position="312"/>
    </location>
</feature>
<organism evidence="4 5">
    <name type="scientific">Mycolicibacterium arabiense</name>
    <dbReference type="NCBI Taxonomy" id="1286181"/>
    <lineage>
        <taxon>Bacteria</taxon>
        <taxon>Bacillati</taxon>
        <taxon>Actinomycetota</taxon>
        <taxon>Actinomycetes</taxon>
        <taxon>Mycobacteriales</taxon>
        <taxon>Mycobacteriaceae</taxon>
        <taxon>Mycolicibacterium</taxon>
    </lineage>
</organism>
<proteinExistence type="predicted"/>
<sequence>MIQVCSRCGTRWNVRDRQRSWCPRCQGALLAPSAEPSAVAPVSSPVAAKPADQGWGQRPTTGTAGGQPPRLPPGYRWIAVRPGAAPPPRHGPRPLGPTPRYSVIPRWGLTDHFDGPQDAADAPEDRDGPSAATVRKALIGTAIVVGAAVLIHLIRYVLLLVNRSVLLHPLVAGAATWFGVALSVLAAFAVVGSAVVLTNWLIARRASAYAVGGATDPRSVWELRGGCLVPIANLVWAPVFVFELARTEGRLSRLRTDIVAWWCTWVLSYALVIWAFATSFTRDPQGIADNTVTTIIAYLAGLAALVLAYRVFQGFERNPVDRPSRRWIMVPDDGPVERDAAVPVEQEQREPAA</sequence>
<feature type="transmembrane region" description="Helical" evidence="2">
    <location>
        <begin position="258"/>
        <end position="280"/>
    </location>
</feature>
<dbReference type="InterPro" id="IPR025565">
    <property type="entry name" value="DUF4328"/>
</dbReference>
<geneLocation type="plasmid" evidence="5">
    <name>pjcm18538 dna</name>
</geneLocation>
<dbReference type="Proteomes" id="UP000467428">
    <property type="component" value="Chromosome"/>
</dbReference>
<dbReference type="Pfam" id="PF14219">
    <property type="entry name" value="DUF4328"/>
    <property type="match status" value="1"/>
</dbReference>
<feature type="region of interest" description="Disordered" evidence="1">
    <location>
        <begin position="34"/>
        <end position="73"/>
    </location>
</feature>
<name>A0A7I7S2L5_9MYCO</name>
<reference evidence="4 5" key="1">
    <citation type="journal article" date="2019" name="Emerg. Microbes Infect.">
        <title>Comprehensive subspecies identification of 175 nontuberculous mycobacteria species based on 7547 genomic profiles.</title>
        <authorList>
            <person name="Matsumoto Y."/>
            <person name="Kinjo T."/>
            <person name="Motooka D."/>
            <person name="Nabeya D."/>
            <person name="Jung N."/>
            <person name="Uechi K."/>
            <person name="Horii T."/>
            <person name="Iida T."/>
            <person name="Fujita J."/>
            <person name="Nakamura S."/>
        </authorList>
    </citation>
    <scope>NUCLEOTIDE SEQUENCE [LARGE SCALE GENOMIC DNA]</scope>
    <source>
        <strain evidence="4 5">JCM 18538</strain>
    </source>
</reference>
<keyword evidence="5" id="KW-1185">Reference proteome</keyword>
<evidence type="ECO:0000313" key="5">
    <source>
        <dbReference type="Proteomes" id="UP000467428"/>
    </source>
</evidence>
<keyword evidence="2" id="KW-1133">Transmembrane helix</keyword>